<organism evidence="5 6">
    <name type="scientific">Geoalkalibacter halelectricus</name>
    <dbReference type="NCBI Taxonomy" id="2847045"/>
    <lineage>
        <taxon>Bacteria</taxon>
        <taxon>Pseudomonadati</taxon>
        <taxon>Thermodesulfobacteriota</taxon>
        <taxon>Desulfuromonadia</taxon>
        <taxon>Desulfuromonadales</taxon>
        <taxon>Geoalkalibacteraceae</taxon>
        <taxon>Geoalkalibacter</taxon>
    </lineage>
</organism>
<feature type="domain" description="HTH cro/C1-type" evidence="4">
    <location>
        <begin position="16"/>
        <end position="71"/>
    </location>
</feature>
<reference evidence="5" key="1">
    <citation type="journal article" date="2022" name="Environ. Microbiol.">
        <title>Geoalkalibacter halelectricus SAP #1 sp. nov. possessing extracellular electron transfer and mineral#reducing capabilities from a haloalkaline environment.</title>
        <authorList>
            <person name="Yadav S."/>
            <person name="Singh R."/>
            <person name="Sundharam S.S."/>
            <person name="Chaudhary S."/>
            <person name="Krishnamurthi S."/>
            <person name="Patil S.A."/>
        </authorList>
    </citation>
    <scope>NUCLEOTIDE SEQUENCE</scope>
    <source>
        <strain evidence="5">SAP-1</strain>
    </source>
</reference>
<dbReference type="InterPro" id="IPR001387">
    <property type="entry name" value="Cro/C1-type_HTH"/>
</dbReference>
<dbReference type="SMART" id="SM00530">
    <property type="entry name" value="HTH_XRE"/>
    <property type="match status" value="1"/>
</dbReference>
<name>A0ABY5ZPE1_9BACT</name>
<keyword evidence="6" id="KW-1185">Reference proteome</keyword>
<evidence type="ECO:0000256" key="2">
    <source>
        <dbReference type="SAM" id="MobiDB-lite"/>
    </source>
</evidence>
<dbReference type="RefSeq" id="WP_260749380.1">
    <property type="nucleotide sequence ID" value="NZ_CP092109.1"/>
</dbReference>
<keyword evidence="1" id="KW-0238">DNA-binding</keyword>
<gene>
    <name evidence="5" type="ORF">L9S41_06350</name>
</gene>
<feature type="compositionally biased region" description="Acidic residues" evidence="2">
    <location>
        <begin position="75"/>
        <end position="86"/>
    </location>
</feature>
<dbReference type="Pfam" id="PF01381">
    <property type="entry name" value="HTH_3"/>
    <property type="match status" value="1"/>
</dbReference>
<dbReference type="InterPro" id="IPR018247">
    <property type="entry name" value="EF_Hand_1_Ca_BS"/>
</dbReference>
<dbReference type="SUPFAM" id="SSF47413">
    <property type="entry name" value="lambda repressor-like DNA-binding domains"/>
    <property type="match status" value="1"/>
</dbReference>
<keyword evidence="3" id="KW-1133">Transmembrane helix</keyword>
<evidence type="ECO:0000256" key="1">
    <source>
        <dbReference type="ARBA" id="ARBA00023125"/>
    </source>
</evidence>
<dbReference type="Proteomes" id="UP001060414">
    <property type="component" value="Chromosome"/>
</dbReference>
<evidence type="ECO:0000313" key="6">
    <source>
        <dbReference type="Proteomes" id="UP001060414"/>
    </source>
</evidence>
<protein>
    <submittedName>
        <fullName evidence="5">Helix-turn-helix domain-containing protein</fullName>
    </submittedName>
</protein>
<accession>A0ABY5ZPE1</accession>
<dbReference type="PANTHER" id="PTHR46558:SF11">
    <property type="entry name" value="HTH-TYPE TRANSCRIPTIONAL REGULATOR XRE"/>
    <property type="match status" value="1"/>
</dbReference>
<feature type="region of interest" description="Disordered" evidence="2">
    <location>
        <begin position="75"/>
        <end position="96"/>
    </location>
</feature>
<keyword evidence="3" id="KW-0472">Membrane</keyword>
<proteinExistence type="predicted"/>
<feature type="transmembrane region" description="Helical" evidence="3">
    <location>
        <begin position="105"/>
        <end position="124"/>
    </location>
</feature>
<evidence type="ECO:0000256" key="3">
    <source>
        <dbReference type="SAM" id="Phobius"/>
    </source>
</evidence>
<dbReference type="Gene3D" id="1.10.260.40">
    <property type="entry name" value="lambda repressor-like DNA-binding domains"/>
    <property type="match status" value="1"/>
</dbReference>
<dbReference type="CDD" id="cd00093">
    <property type="entry name" value="HTH_XRE"/>
    <property type="match status" value="1"/>
</dbReference>
<dbReference type="EMBL" id="CP092109">
    <property type="protein sequence ID" value="UWZ81012.1"/>
    <property type="molecule type" value="Genomic_DNA"/>
</dbReference>
<dbReference type="InterPro" id="IPR010982">
    <property type="entry name" value="Lambda_DNA-bd_dom_sf"/>
</dbReference>
<sequence>MKQPLPPMVNLDSDAIRRIREEKRLTQLYVAKVVGVTTDTVSRWENNRYPSIKRENALRLAEALEVAVEDILEREESLESSAEGEDGTGTAPPVERRRLGRSQRLGLLLASAVLLALVLIFFWAREEPLPYDRYSAQRLLPNYAAPDTVIPVRIRLAADTAAKGFILREHFPRDWQLVEANPPPSSLDNEAGVARWIIKPGEERPLVVYRLKVDGAAEMGSQARFDGEIVVSPTGRSLSVPTNGDKVVKVAPIIWADLDGDGVIDDGEMLEASDTYDEMKGVHMDWRILEEIWDAGGYRWDAEKSRFVPERPAARNATTAP</sequence>
<evidence type="ECO:0000259" key="4">
    <source>
        <dbReference type="PROSITE" id="PS50943"/>
    </source>
</evidence>
<keyword evidence="3" id="KW-0812">Transmembrane</keyword>
<dbReference type="PROSITE" id="PS00018">
    <property type="entry name" value="EF_HAND_1"/>
    <property type="match status" value="1"/>
</dbReference>
<dbReference type="PANTHER" id="PTHR46558">
    <property type="entry name" value="TRACRIPTIONAL REGULATORY PROTEIN-RELATED-RELATED"/>
    <property type="match status" value="1"/>
</dbReference>
<evidence type="ECO:0000313" key="5">
    <source>
        <dbReference type="EMBL" id="UWZ81012.1"/>
    </source>
</evidence>
<dbReference type="PROSITE" id="PS50943">
    <property type="entry name" value="HTH_CROC1"/>
    <property type="match status" value="1"/>
</dbReference>